<accession>A0A395IKN0</accession>
<protein>
    <submittedName>
        <fullName evidence="1">Uncharacterized protein</fullName>
    </submittedName>
</protein>
<dbReference type="EMBL" id="QKRW01000040">
    <property type="protein sequence ID" value="RAL60404.1"/>
    <property type="molecule type" value="Genomic_DNA"/>
</dbReference>
<evidence type="ECO:0000313" key="1">
    <source>
        <dbReference type="EMBL" id="RAL60404.1"/>
    </source>
</evidence>
<proteinExistence type="predicted"/>
<comment type="caution">
    <text evidence="1">The sequence shown here is derived from an EMBL/GenBank/DDBJ whole genome shotgun (WGS) entry which is preliminary data.</text>
</comment>
<reference evidence="1 2" key="1">
    <citation type="submission" date="2018-06" db="EMBL/GenBank/DDBJ databases">
        <title>Genome Sequence of the Brown Rot Fungal Pathogen Monilinia fructigena.</title>
        <authorList>
            <person name="Landi L."/>
            <person name="De Miccolis Angelini R.M."/>
            <person name="Pollastro S."/>
            <person name="Abate D."/>
            <person name="Faretra F."/>
            <person name="Romanazzi G."/>
        </authorList>
    </citation>
    <scope>NUCLEOTIDE SEQUENCE [LARGE SCALE GENOMIC DNA]</scope>
    <source>
        <strain evidence="1 2">Mfrg269</strain>
    </source>
</reference>
<keyword evidence="2" id="KW-1185">Reference proteome</keyword>
<sequence length="200" mass="21688">MGTPIPAKNDMIMPGFLPSGAQSLVVRSPKNLTSRSSQSNDANGGRMALFHGTGLSFLPTILLEGLTATSTHAVKPYERTLWIAEEPATSYLYAARFPYGVECPALKGNSNSDCGVLLGCEFLGMRKGDVDYEHDIDDDVEIGRPQPVHVFGSPSTSLIRVRYVLILPDDTLEDYEVASEAADLHPLMLTAFKSEIFHGA</sequence>
<evidence type="ECO:0000313" key="2">
    <source>
        <dbReference type="Proteomes" id="UP000249056"/>
    </source>
</evidence>
<name>A0A395IKN0_9HELO</name>
<organism evidence="1 2">
    <name type="scientific">Monilinia fructigena</name>
    <dbReference type="NCBI Taxonomy" id="38457"/>
    <lineage>
        <taxon>Eukaryota</taxon>
        <taxon>Fungi</taxon>
        <taxon>Dikarya</taxon>
        <taxon>Ascomycota</taxon>
        <taxon>Pezizomycotina</taxon>
        <taxon>Leotiomycetes</taxon>
        <taxon>Helotiales</taxon>
        <taxon>Sclerotiniaceae</taxon>
        <taxon>Monilinia</taxon>
    </lineage>
</organism>
<dbReference type="Proteomes" id="UP000249056">
    <property type="component" value="Unassembled WGS sequence"/>
</dbReference>
<dbReference type="OrthoDB" id="109543at2759"/>
<gene>
    <name evidence="1" type="ORF">DID88_000179</name>
</gene>
<dbReference type="AlphaFoldDB" id="A0A395IKN0"/>